<name>A0A1A9RG04_EIKCO</name>
<protein>
    <submittedName>
        <fullName evidence="1">Uncharacterized protein</fullName>
    </submittedName>
</protein>
<dbReference type="OrthoDB" id="6696432at2"/>
<dbReference type="AlphaFoldDB" id="A0A1A9RG04"/>
<sequence length="308" mass="33288">MIQTELKPVSVYRSTDTNAPQLTNAAGSLKTVLKACLVEGYGSQASLGWEMKAEDTTSAVFRSKDPKASNTALQIKNTGTSYADPAMLVEPVGLDQAKKVIADTGKRFQYWRSPLSSNRWMLIGHGRAFALLVKGSTKSRLLWFGDFPSLAAGDTGNCAMFYTSDGTSLQMSSSSYMAPRVLGANGSTGSTFFTLAKSFNGLAMGVNAIMSSLCATFQRQDFPDLITNGLSISECYLNERIDNGDSKVPLRGLLPGCYWCANNLSAVEEWTDMGNFVGSDDHFINCCISDVNNDSGNIMLINTTAWRA</sequence>
<accession>A0A1A9RG04</accession>
<dbReference type="EMBL" id="LXSG01000035">
    <property type="protein sequence ID" value="OAM17845.1"/>
    <property type="molecule type" value="Genomic_DNA"/>
</dbReference>
<organism evidence="1 2">
    <name type="scientific">Eikenella corrodens</name>
    <dbReference type="NCBI Taxonomy" id="539"/>
    <lineage>
        <taxon>Bacteria</taxon>
        <taxon>Pseudomonadati</taxon>
        <taxon>Pseudomonadota</taxon>
        <taxon>Betaproteobacteria</taxon>
        <taxon>Neisseriales</taxon>
        <taxon>Neisseriaceae</taxon>
        <taxon>Eikenella</taxon>
    </lineage>
</organism>
<gene>
    <name evidence="1" type="ORF">A7P90_09080</name>
</gene>
<reference evidence="2" key="1">
    <citation type="submission" date="2016-05" db="EMBL/GenBank/DDBJ databases">
        <title>Draft genome of Corynebacterium afermentans subsp. afermentans LCDC 88199T.</title>
        <authorList>
            <person name="Bernier A.-M."/>
            <person name="Bernard K."/>
        </authorList>
    </citation>
    <scope>NUCLEOTIDE SEQUENCE [LARGE SCALE GENOMIC DNA]</scope>
    <source>
        <strain evidence="2">NML04-0072</strain>
    </source>
</reference>
<dbReference type="Proteomes" id="UP000077589">
    <property type="component" value="Unassembled WGS sequence"/>
</dbReference>
<evidence type="ECO:0000313" key="2">
    <source>
        <dbReference type="Proteomes" id="UP000077589"/>
    </source>
</evidence>
<dbReference type="RefSeq" id="WP_064088010.1">
    <property type="nucleotide sequence ID" value="NZ_LXSG01000035.1"/>
</dbReference>
<evidence type="ECO:0000313" key="1">
    <source>
        <dbReference type="EMBL" id="OAM17845.1"/>
    </source>
</evidence>
<proteinExistence type="predicted"/>
<comment type="caution">
    <text evidence="1">The sequence shown here is derived from an EMBL/GenBank/DDBJ whole genome shotgun (WGS) entry which is preliminary data.</text>
</comment>